<dbReference type="PROSITE" id="PS51845">
    <property type="entry name" value="PDEASE_I_2"/>
    <property type="match status" value="1"/>
</dbReference>
<evidence type="ECO:0000256" key="3">
    <source>
        <dbReference type="PIRSR" id="PIRSR623088-1"/>
    </source>
</evidence>
<evidence type="ECO:0000259" key="6">
    <source>
        <dbReference type="PROSITE" id="PS51845"/>
    </source>
</evidence>
<reference evidence="7" key="1">
    <citation type="submission" date="2019-06" db="EMBL/GenBank/DDBJ databases">
        <authorList>
            <person name="Zheng W."/>
        </authorList>
    </citation>
    <scope>NUCLEOTIDE SEQUENCE</scope>
    <source>
        <strain evidence="7">QDHG01</strain>
    </source>
</reference>
<feature type="binding site" evidence="4">
    <location>
        <begin position="90"/>
        <end position="94"/>
    </location>
    <ligand>
        <name>AMP</name>
        <dbReference type="ChEBI" id="CHEBI:456215"/>
    </ligand>
</feature>
<dbReference type="Gene3D" id="1.10.1300.10">
    <property type="entry name" value="3'5'-cyclic nucleotide phosphodiesterase, catalytic domain"/>
    <property type="match status" value="1"/>
</dbReference>
<comment type="caution">
    <text evidence="7">The sequence shown here is derived from an EMBL/GenBank/DDBJ whole genome shotgun (WGS) entry which is preliminary data.</text>
</comment>
<feature type="binding site" evidence="5">
    <location>
        <position position="132"/>
    </location>
    <ligand>
        <name>Zn(2+)</name>
        <dbReference type="ChEBI" id="CHEBI:29105"/>
        <label>1</label>
    </ligand>
</feature>
<keyword evidence="8" id="KW-1185">Reference proteome</keyword>
<dbReference type="Pfam" id="PF00233">
    <property type="entry name" value="PDEase_I"/>
    <property type="match status" value="1"/>
</dbReference>
<dbReference type="InterPro" id="IPR003607">
    <property type="entry name" value="HD/PDEase_dom"/>
</dbReference>
<dbReference type="PROSITE" id="PS00126">
    <property type="entry name" value="PDEASE_I_1"/>
    <property type="match status" value="1"/>
</dbReference>
<feature type="binding site" evidence="5">
    <location>
        <position position="258"/>
    </location>
    <ligand>
        <name>Zn(2+)</name>
        <dbReference type="ChEBI" id="CHEBI:29105"/>
        <label>1</label>
    </ligand>
</feature>
<dbReference type="InterPro" id="IPR002073">
    <property type="entry name" value="PDEase_catalytic_dom"/>
</dbReference>
<dbReference type="GO" id="GO:0007165">
    <property type="term" value="P:signal transduction"/>
    <property type="evidence" value="ECO:0007669"/>
    <property type="project" value="InterPro"/>
</dbReference>
<dbReference type="InterPro" id="IPR023174">
    <property type="entry name" value="PDEase_CS"/>
</dbReference>
<dbReference type="GO" id="GO:0046872">
    <property type="term" value="F:metal ion binding"/>
    <property type="evidence" value="ECO:0007669"/>
    <property type="project" value="UniProtKB-KW"/>
</dbReference>
<feature type="binding site" evidence="4">
    <location>
        <position position="133"/>
    </location>
    <ligand>
        <name>AMP</name>
        <dbReference type="ChEBI" id="CHEBI:456215"/>
    </ligand>
</feature>
<keyword evidence="2" id="KW-0378">Hydrolase</keyword>
<dbReference type="OrthoDB" id="342865at2759"/>
<organism evidence="7 8">
    <name type="scientific">Halteria grandinella</name>
    <dbReference type="NCBI Taxonomy" id="5974"/>
    <lineage>
        <taxon>Eukaryota</taxon>
        <taxon>Sar</taxon>
        <taxon>Alveolata</taxon>
        <taxon>Ciliophora</taxon>
        <taxon>Intramacronucleata</taxon>
        <taxon>Spirotrichea</taxon>
        <taxon>Stichotrichia</taxon>
        <taxon>Sporadotrichida</taxon>
        <taxon>Halteriidae</taxon>
        <taxon>Halteria</taxon>
    </lineage>
</organism>
<dbReference type="Proteomes" id="UP000785679">
    <property type="component" value="Unassembled WGS sequence"/>
</dbReference>
<evidence type="ECO:0000256" key="2">
    <source>
        <dbReference type="ARBA" id="ARBA00022801"/>
    </source>
</evidence>
<dbReference type="AlphaFoldDB" id="A0A8J8NRB2"/>
<sequence length="365" mass="41585">MLVLQKTTSIRTLYSDYERVEALLNAEDGFNSRNFDLFTVSDLIGREKTLPLLSVHLFLQHNLIKHVNEHKLSRFLTEVSTTYRRDVSYHNDLHGIDVAQMAHLFLVQGGLTQLLELNHLDTLAFLTAAICHDLGHDGYTNAYHVNRVSQRAIAHNDVSVQESYHVAETFKILSKSEANFLDELKPQAFKHIRQRMIGCILATDMAKHASDLASLKQLIDSKGISEGENAHLVLNKENDQSLFKSQQFILETCLHACDVSQQTRPFSTVAKWTYLLFEEFFNQGDLEKTHSLPVSFLCDRETTSIPTMQPGFITGVTLTLFAPLSQIMPSMTEFADSAKENCEKWQAYQEGEREKLVYVKCKQQN</sequence>
<dbReference type="GO" id="GO:0004114">
    <property type="term" value="F:3',5'-cyclic-nucleotide phosphodiesterase activity"/>
    <property type="evidence" value="ECO:0007669"/>
    <property type="project" value="InterPro"/>
</dbReference>
<name>A0A8J8NRB2_HALGN</name>
<dbReference type="EMBL" id="RRYP01007492">
    <property type="protein sequence ID" value="TNV80452.1"/>
    <property type="molecule type" value="Genomic_DNA"/>
</dbReference>
<feature type="binding site" evidence="5">
    <location>
        <position position="133"/>
    </location>
    <ligand>
        <name>Zn(2+)</name>
        <dbReference type="ChEBI" id="CHEBI:29105"/>
        <label>2</label>
    </ligand>
</feature>
<dbReference type="CDD" id="cd00077">
    <property type="entry name" value="HDc"/>
    <property type="match status" value="1"/>
</dbReference>
<keyword evidence="1 5" id="KW-0479">Metal-binding</keyword>
<dbReference type="PANTHER" id="PTHR11347">
    <property type="entry name" value="CYCLIC NUCLEOTIDE PHOSPHODIESTERASE"/>
    <property type="match status" value="1"/>
</dbReference>
<feature type="binding site" evidence="4">
    <location>
        <position position="309"/>
    </location>
    <ligand>
        <name>AMP</name>
        <dbReference type="ChEBI" id="CHEBI:456215"/>
    </ligand>
</feature>
<feature type="binding site" evidence="5">
    <location>
        <position position="94"/>
    </location>
    <ligand>
        <name>Zn(2+)</name>
        <dbReference type="ChEBI" id="CHEBI:29105"/>
        <label>1</label>
    </ligand>
</feature>
<dbReference type="InterPro" id="IPR036971">
    <property type="entry name" value="PDEase_catalytic_dom_sf"/>
</dbReference>
<feature type="active site" description="Proton donor" evidence="3">
    <location>
        <position position="90"/>
    </location>
</feature>
<evidence type="ECO:0000313" key="8">
    <source>
        <dbReference type="Proteomes" id="UP000785679"/>
    </source>
</evidence>
<feature type="binding site" evidence="5">
    <location>
        <position position="133"/>
    </location>
    <ligand>
        <name>Zn(2+)</name>
        <dbReference type="ChEBI" id="CHEBI:29105"/>
        <label>1</label>
    </ligand>
</feature>
<accession>A0A8J8NRB2</accession>
<evidence type="ECO:0000313" key="7">
    <source>
        <dbReference type="EMBL" id="TNV80452.1"/>
    </source>
</evidence>
<evidence type="ECO:0000256" key="1">
    <source>
        <dbReference type="ARBA" id="ARBA00022723"/>
    </source>
</evidence>
<dbReference type="InterPro" id="IPR023088">
    <property type="entry name" value="PDEase"/>
</dbReference>
<dbReference type="PRINTS" id="PR00387">
    <property type="entry name" value="PDIESTERASE1"/>
</dbReference>
<feature type="domain" description="PDEase" evidence="6">
    <location>
        <begin position="15"/>
        <end position="352"/>
    </location>
</feature>
<dbReference type="SMART" id="SM00471">
    <property type="entry name" value="HDc"/>
    <property type="match status" value="1"/>
</dbReference>
<dbReference type="SUPFAM" id="SSF109604">
    <property type="entry name" value="HD-domain/PDEase-like"/>
    <property type="match status" value="1"/>
</dbReference>
<feature type="binding site" evidence="4">
    <location>
        <position position="258"/>
    </location>
    <ligand>
        <name>AMP</name>
        <dbReference type="ChEBI" id="CHEBI:456215"/>
    </ligand>
</feature>
<protein>
    <recommendedName>
        <fullName evidence="6">PDEase domain-containing protein</fullName>
    </recommendedName>
</protein>
<gene>
    <name evidence="7" type="ORF">FGO68_gene4260</name>
</gene>
<evidence type="ECO:0000256" key="4">
    <source>
        <dbReference type="PIRSR" id="PIRSR623088-2"/>
    </source>
</evidence>
<evidence type="ECO:0000256" key="5">
    <source>
        <dbReference type="PIRSR" id="PIRSR623088-3"/>
    </source>
</evidence>
<proteinExistence type="predicted"/>